<proteinExistence type="predicted"/>
<name>A0A183A2P1_9TREM</name>
<feature type="region of interest" description="Disordered" evidence="1">
    <location>
        <begin position="97"/>
        <end position="118"/>
    </location>
</feature>
<accession>A0A183A2P1</accession>
<organism evidence="2">
    <name type="scientific">Echinostoma caproni</name>
    <dbReference type="NCBI Taxonomy" id="27848"/>
    <lineage>
        <taxon>Eukaryota</taxon>
        <taxon>Metazoa</taxon>
        <taxon>Spiralia</taxon>
        <taxon>Lophotrochozoa</taxon>
        <taxon>Platyhelminthes</taxon>
        <taxon>Trematoda</taxon>
        <taxon>Digenea</taxon>
        <taxon>Plagiorchiida</taxon>
        <taxon>Echinostomata</taxon>
        <taxon>Echinostomatoidea</taxon>
        <taxon>Echinostomatidae</taxon>
        <taxon>Echinostoma</taxon>
    </lineage>
</organism>
<protein>
    <submittedName>
        <fullName evidence="2">Uncharacterized protein</fullName>
    </submittedName>
</protein>
<evidence type="ECO:0000256" key="1">
    <source>
        <dbReference type="SAM" id="MobiDB-lite"/>
    </source>
</evidence>
<evidence type="ECO:0000313" key="2">
    <source>
        <dbReference type="WBParaSite" id="ECPE_0000122601-mRNA-1"/>
    </source>
</evidence>
<reference evidence="2" key="1">
    <citation type="submission" date="2016-06" db="UniProtKB">
        <authorList>
            <consortium name="WormBaseParasite"/>
        </authorList>
    </citation>
    <scope>IDENTIFICATION</scope>
</reference>
<sequence length="276" mass="31189">LQLYELIVDSRRLQLINPTSNIKFTGLKACKDVYRITGSMPDISAHFQPLVAWLPRLTKPIEDLTLTTDRSAHYLVTNGPPVTSCGPTRLSRPTSLAHNKFGDGDGIEKSSSGSEQSEIEELTQDVHTRLTYFPVPSGSLPRLEPPPVFDVGANLRRFRRKMCRYLSSLSGREHSVFVLDRISERLQDILEEEGIDDKSPVEDIWKALETFSEEPTNAGVHKHTFWWRVQMENETVGEYAAVIRGLVHKAFGSRSRESREVLAMERLQDGLRSEAA</sequence>
<dbReference type="WBParaSite" id="ECPE_0000122601-mRNA-1">
    <property type="protein sequence ID" value="ECPE_0000122601-mRNA-1"/>
    <property type="gene ID" value="ECPE_0000122601"/>
</dbReference>
<dbReference type="AlphaFoldDB" id="A0A183A2P1"/>